<keyword evidence="1" id="KW-0732">Signal</keyword>
<feature type="signal peptide" evidence="1">
    <location>
        <begin position="1"/>
        <end position="23"/>
    </location>
</feature>
<proteinExistence type="predicted"/>
<evidence type="ECO:0000313" key="3">
    <source>
        <dbReference type="EMBL" id="SDP92036.1"/>
    </source>
</evidence>
<dbReference type="Proteomes" id="UP000199317">
    <property type="component" value="Unassembled WGS sequence"/>
</dbReference>
<name>A0A1H0WP15_9BURK</name>
<sequence>MTRPALGAFLRAAALAAAAFACAQVPAAEQDAARRGVLAGQLKPLNSIIADIGRKYGGRVIEVETKRGRQGELRYEIKVIDARGEKHEVLVDAASGAVVAQEREWPTQPVPLAQMARYIRQLEQKYGARVVNAEFERDGQGQAVYEVKLSERPAGETKLLLDVRTGEVLHPPEAGAVQPPPRSMAVMLESLRPKFSGLVLEVELETDHRRRPYYSVELQQPNGFKLELEVDAATLEVTRQKVDDD</sequence>
<dbReference type="AlphaFoldDB" id="A0A1H0WP15"/>
<reference evidence="4" key="1">
    <citation type="submission" date="2016-10" db="EMBL/GenBank/DDBJ databases">
        <authorList>
            <person name="Varghese N."/>
            <person name="Submissions S."/>
        </authorList>
    </citation>
    <scope>NUCLEOTIDE SEQUENCE [LARGE SCALE GENOMIC DNA]</scope>
    <source>
        <strain evidence="4">DSM 17101</strain>
    </source>
</reference>
<dbReference type="PROSITE" id="PS51257">
    <property type="entry name" value="PROKAR_LIPOPROTEIN"/>
    <property type="match status" value="1"/>
</dbReference>
<organism evidence="3 4">
    <name type="scientific">Paracidovorax cattleyae</name>
    <dbReference type="NCBI Taxonomy" id="80868"/>
    <lineage>
        <taxon>Bacteria</taxon>
        <taxon>Pseudomonadati</taxon>
        <taxon>Pseudomonadota</taxon>
        <taxon>Betaproteobacteria</taxon>
        <taxon>Burkholderiales</taxon>
        <taxon>Comamonadaceae</taxon>
        <taxon>Paracidovorax</taxon>
    </lineage>
</organism>
<keyword evidence="4" id="KW-1185">Reference proteome</keyword>
<accession>A0A1H0WP15</accession>
<dbReference type="EMBL" id="FNJL01000044">
    <property type="protein sequence ID" value="SDP92036.1"/>
    <property type="molecule type" value="Genomic_DNA"/>
</dbReference>
<evidence type="ECO:0000256" key="1">
    <source>
        <dbReference type="SAM" id="SignalP"/>
    </source>
</evidence>
<feature type="domain" description="PepSY" evidence="2">
    <location>
        <begin position="54"/>
        <end position="102"/>
    </location>
</feature>
<dbReference type="Gene3D" id="3.10.450.40">
    <property type="match status" value="2"/>
</dbReference>
<dbReference type="Pfam" id="PF03413">
    <property type="entry name" value="PepSY"/>
    <property type="match status" value="3"/>
</dbReference>
<feature type="chain" id="PRO_5011575410" evidence="1">
    <location>
        <begin position="24"/>
        <end position="245"/>
    </location>
</feature>
<dbReference type="OrthoDB" id="8807869at2"/>
<dbReference type="InterPro" id="IPR025711">
    <property type="entry name" value="PepSY"/>
</dbReference>
<feature type="domain" description="PepSY" evidence="2">
    <location>
        <begin position="194"/>
        <end position="240"/>
    </location>
</feature>
<protein>
    <submittedName>
        <fullName evidence="3">Uncharacterized membrane protein YkoI</fullName>
    </submittedName>
</protein>
<gene>
    <name evidence="3" type="ORF">SAMN04489708_14418</name>
</gene>
<dbReference type="RefSeq" id="WP_092839767.1">
    <property type="nucleotide sequence ID" value="NZ_CP028290.1"/>
</dbReference>
<evidence type="ECO:0000313" key="4">
    <source>
        <dbReference type="Proteomes" id="UP000199317"/>
    </source>
</evidence>
<feature type="domain" description="PepSY" evidence="2">
    <location>
        <begin position="122"/>
        <end position="169"/>
    </location>
</feature>
<evidence type="ECO:0000259" key="2">
    <source>
        <dbReference type="Pfam" id="PF03413"/>
    </source>
</evidence>